<sequence>MGLSSVTPSSSSSSSSSSHGGGSKFTCSWPEIMASVVNLTATLIITKALTQTRDPPPPNRSPTKHLTPAAPPTLSSPFILPSSLRAHLTLLPPA</sequence>
<organism evidence="2 3">
    <name type="scientific">Portunus trituberculatus</name>
    <name type="common">Swimming crab</name>
    <name type="synonym">Neptunus trituberculatus</name>
    <dbReference type="NCBI Taxonomy" id="210409"/>
    <lineage>
        <taxon>Eukaryota</taxon>
        <taxon>Metazoa</taxon>
        <taxon>Ecdysozoa</taxon>
        <taxon>Arthropoda</taxon>
        <taxon>Crustacea</taxon>
        <taxon>Multicrustacea</taxon>
        <taxon>Malacostraca</taxon>
        <taxon>Eumalacostraca</taxon>
        <taxon>Eucarida</taxon>
        <taxon>Decapoda</taxon>
        <taxon>Pleocyemata</taxon>
        <taxon>Brachyura</taxon>
        <taxon>Eubrachyura</taxon>
        <taxon>Portunoidea</taxon>
        <taxon>Portunidae</taxon>
        <taxon>Portuninae</taxon>
        <taxon>Portunus</taxon>
    </lineage>
</organism>
<accession>A0A5B7J9A7</accession>
<feature type="compositionally biased region" description="Low complexity" evidence="1">
    <location>
        <begin position="1"/>
        <end position="18"/>
    </location>
</feature>
<keyword evidence="3" id="KW-1185">Reference proteome</keyword>
<dbReference type="EMBL" id="VSRR010087662">
    <property type="protein sequence ID" value="MPC91409.1"/>
    <property type="molecule type" value="Genomic_DNA"/>
</dbReference>
<evidence type="ECO:0000313" key="2">
    <source>
        <dbReference type="EMBL" id="MPC91409.1"/>
    </source>
</evidence>
<dbReference type="Proteomes" id="UP000324222">
    <property type="component" value="Unassembled WGS sequence"/>
</dbReference>
<proteinExistence type="predicted"/>
<gene>
    <name evidence="2" type="ORF">E2C01_086444</name>
</gene>
<feature type="region of interest" description="Disordered" evidence="1">
    <location>
        <begin position="48"/>
        <end position="78"/>
    </location>
</feature>
<protein>
    <submittedName>
        <fullName evidence="2">Uncharacterized protein</fullName>
    </submittedName>
</protein>
<dbReference type="AlphaFoldDB" id="A0A5B7J9A7"/>
<evidence type="ECO:0000256" key="1">
    <source>
        <dbReference type="SAM" id="MobiDB-lite"/>
    </source>
</evidence>
<feature type="region of interest" description="Disordered" evidence="1">
    <location>
        <begin position="1"/>
        <end position="23"/>
    </location>
</feature>
<name>A0A5B7J9A7_PORTR</name>
<reference evidence="2 3" key="1">
    <citation type="submission" date="2019-05" db="EMBL/GenBank/DDBJ databases">
        <title>Another draft genome of Portunus trituberculatus and its Hox gene families provides insights of decapod evolution.</title>
        <authorList>
            <person name="Jeong J.-H."/>
            <person name="Song I."/>
            <person name="Kim S."/>
            <person name="Choi T."/>
            <person name="Kim D."/>
            <person name="Ryu S."/>
            <person name="Kim W."/>
        </authorList>
    </citation>
    <scope>NUCLEOTIDE SEQUENCE [LARGE SCALE GENOMIC DNA]</scope>
    <source>
        <tissue evidence="2">Muscle</tissue>
    </source>
</reference>
<evidence type="ECO:0000313" key="3">
    <source>
        <dbReference type="Proteomes" id="UP000324222"/>
    </source>
</evidence>
<comment type="caution">
    <text evidence="2">The sequence shown here is derived from an EMBL/GenBank/DDBJ whole genome shotgun (WGS) entry which is preliminary data.</text>
</comment>